<organism evidence="1 2">
    <name type="scientific">Parapedobacter defluvii</name>
    <dbReference type="NCBI Taxonomy" id="2045106"/>
    <lineage>
        <taxon>Bacteria</taxon>
        <taxon>Pseudomonadati</taxon>
        <taxon>Bacteroidota</taxon>
        <taxon>Sphingobacteriia</taxon>
        <taxon>Sphingobacteriales</taxon>
        <taxon>Sphingobacteriaceae</taxon>
        <taxon>Parapedobacter</taxon>
    </lineage>
</organism>
<reference evidence="2" key="1">
    <citation type="journal article" date="2019" name="Int. J. Syst. Evol. Microbiol.">
        <title>The Global Catalogue of Microorganisms (GCM) 10K type strain sequencing project: providing services to taxonomists for standard genome sequencing and annotation.</title>
        <authorList>
            <consortium name="The Broad Institute Genomics Platform"/>
            <consortium name="The Broad Institute Genome Sequencing Center for Infectious Disease"/>
            <person name="Wu L."/>
            <person name="Ma J."/>
        </authorList>
    </citation>
    <scope>NUCLEOTIDE SEQUENCE [LARGE SCALE GENOMIC DNA]</scope>
    <source>
        <strain evidence="2">CGMCC 1.15342</strain>
    </source>
</reference>
<evidence type="ECO:0000313" key="1">
    <source>
        <dbReference type="EMBL" id="GGC22846.1"/>
    </source>
</evidence>
<protein>
    <submittedName>
        <fullName evidence="1">Uncharacterized protein</fullName>
    </submittedName>
</protein>
<comment type="caution">
    <text evidence="1">The sequence shown here is derived from an EMBL/GenBank/DDBJ whole genome shotgun (WGS) entry which is preliminary data.</text>
</comment>
<name>A0ABQ1LIR1_9SPHI</name>
<dbReference type="Proteomes" id="UP000597338">
    <property type="component" value="Unassembled WGS sequence"/>
</dbReference>
<keyword evidence="2" id="KW-1185">Reference proteome</keyword>
<sequence>MRSVTFRLSGFESEVTPLSRHDVNNLMGFKNARIQALHNLVPGPEPQYLYYWSFNDENLEPDIAVDAEGAGITFEASAVGPKFFSGFSGDGYDAGQSMSLTAVKSLIITLAMEGVESLGNLAFDISSSDTGPKDFLLSYSIDGGLSYEVLKEGNQFENMGPQSRNSYDIDVSIYPQFIGVKTVRLKFDFLPGSRDGAGDYKESSGAVRFDNIRLSGVYNGEGEEETDLSMPSTLRYYVFSSSDGNVVAQEELALDKLAAGGLLKIKLSPGTYDVLFLAYRSNGSILLPEDLTNANEFYFGQDFNDYQAVTYALLKQHFEVGATDVTEPAVLTRCFSLVTFNFTDLWTDLAEVKKIDVTRQHDNYLYTPYGNPAEVPIADLHTLTFDELVAAEDYQLRFHQFLGIPDDLQYLSYELTAYGRDGKKLNTVILSERIRNNVQLRFSGRLLADLDRFSIGIDPDWDETIEHDF</sequence>
<dbReference type="EMBL" id="BMIK01000003">
    <property type="protein sequence ID" value="GGC22846.1"/>
    <property type="molecule type" value="Genomic_DNA"/>
</dbReference>
<evidence type="ECO:0000313" key="2">
    <source>
        <dbReference type="Proteomes" id="UP000597338"/>
    </source>
</evidence>
<proteinExistence type="predicted"/>
<gene>
    <name evidence="1" type="ORF">GCM10011386_13390</name>
</gene>
<accession>A0ABQ1LIR1</accession>